<dbReference type="InterPro" id="IPR027417">
    <property type="entry name" value="P-loop_NTPase"/>
</dbReference>
<dbReference type="GO" id="GO:0046677">
    <property type="term" value="P:response to antibiotic"/>
    <property type="evidence" value="ECO:0007669"/>
    <property type="project" value="UniProtKB-KW"/>
</dbReference>
<dbReference type="PROSITE" id="PS50893">
    <property type="entry name" value="ABC_TRANSPORTER_2"/>
    <property type="match status" value="1"/>
</dbReference>
<organism evidence="8 9">
    <name type="scientific">Catenuloplanes indicus</name>
    <dbReference type="NCBI Taxonomy" id="137267"/>
    <lineage>
        <taxon>Bacteria</taxon>
        <taxon>Bacillati</taxon>
        <taxon>Actinomycetota</taxon>
        <taxon>Actinomycetes</taxon>
        <taxon>Micromonosporales</taxon>
        <taxon>Micromonosporaceae</taxon>
        <taxon>Catenuloplanes</taxon>
    </lineage>
</organism>
<keyword evidence="9" id="KW-1185">Reference proteome</keyword>
<keyword evidence="5 8" id="KW-0067">ATP-binding</keyword>
<dbReference type="GO" id="GO:0005524">
    <property type="term" value="F:ATP binding"/>
    <property type="evidence" value="ECO:0007669"/>
    <property type="project" value="UniProtKB-KW"/>
</dbReference>
<comment type="subcellular location">
    <subcellularLocation>
        <location evidence="1">Cell membrane</location>
        <topology evidence="1">Peripheral membrane protein</topology>
    </subcellularLocation>
</comment>
<gene>
    <name evidence="8" type="ORF">J2S42_005160</name>
</gene>
<dbReference type="RefSeq" id="WP_307243073.1">
    <property type="nucleotide sequence ID" value="NZ_JAUSUZ010000001.1"/>
</dbReference>
<dbReference type="InterPro" id="IPR050763">
    <property type="entry name" value="ABC_transporter_ATP-binding"/>
</dbReference>
<evidence type="ECO:0000256" key="6">
    <source>
        <dbReference type="ARBA" id="ARBA00023251"/>
    </source>
</evidence>
<dbReference type="SUPFAM" id="SSF52540">
    <property type="entry name" value="P-loop containing nucleoside triphosphate hydrolases"/>
    <property type="match status" value="1"/>
</dbReference>
<proteinExistence type="inferred from homology"/>
<dbReference type="PROSITE" id="PS00211">
    <property type="entry name" value="ABC_TRANSPORTER_1"/>
    <property type="match status" value="1"/>
</dbReference>
<evidence type="ECO:0000313" key="9">
    <source>
        <dbReference type="Proteomes" id="UP001240236"/>
    </source>
</evidence>
<evidence type="ECO:0000259" key="7">
    <source>
        <dbReference type="PROSITE" id="PS50893"/>
    </source>
</evidence>
<dbReference type="InterPro" id="IPR003593">
    <property type="entry name" value="AAA+_ATPase"/>
</dbReference>
<evidence type="ECO:0000256" key="4">
    <source>
        <dbReference type="ARBA" id="ARBA00022741"/>
    </source>
</evidence>
<dbReference type="GO" id="GO:0016887">
    <property type="term" value="F:ATP hydrolysis activity"/>
    <property type="evidence" value="ECO:0007669"/>
    <property type="project" value="InterPro"/>
</dbReference>
<dbReference type="Gene3D" id="3.40.50.300">
    <property type="entry name" value="P-loop containing nucleotide triphosphate hydrolases"/>
    <property type="match status" value="1"/>
</dbReference>
<reference evidence="8 9" key="1">
    <citation type="submission" date="2023-07" db="EMBL/GenBank/DDBJ databases">
        <title>Sequencing the genomes of 1000 actinobacteria strains.</title>
        <authorList>
            <person name="Klenk H.-P."/>
        </authorList>
    </citation>
    <scope>NUCLEOTIDE SEQUENCE [LARGE SCALE GENOMIC DNA]</scope>
    <source>
        <strain evidence="8 9">DSM 44709</strain>
    </source>
</reference>
<evidence type="ECO:0000256" key="3">
    <source>
        <dbReference type="ARBA" id="ARBA00022448"/>
    </source>
</evidence>
<dbReference type="EMBL" id="JAUSUZ010000001">
    <property type="protein sequence ID" value="MDQ0368491.1"/>
    <property type="molecule type" value="Genomic_DNA"/>
</dbReference>
<dbReference type="InterPro" id="IPR003439">
    <property type="entry name" value="ABC_transporter-like_ATP-bd"/>
</dbReference>
<dbReference type="AlphaFoldDB" id="A0AAE4B0B6"/>
<dbReference type="PANTHER" id="PTHR42711:SF5">
    <property type="entry name" value="ABC TRANSPORTER ATP-BINDING PROTEIN NATA"/>
    <property type="match status" value="1"/>
</dbReference>
<comment type="similarity">
    <text evidence="2">Belongs to the ABC transporter superfamily.</text>
</comment>
<keyword evidence="4" id="KW-0547">Nucleotide-binding</keyword>
<dbReference type="InterPro" id="IPR017871">
    <property type="entry name" value="ABC_transporter-like_CS"/>
</dbReference>
<comment type="caution">
    <text evidence="8">The sequence shown here is derived from an EMBL/GenBank/DDBJ whole genome shotgun (WGS) entry which is preliminary data.</text>
</comment>
<evidence type="ECO:0000256" key="2">
    <source>
        <dbReference type="ARBA" id="ARBA00005417"/>
    </source>
</evidence>
<protein>
    <submittedName>
        <fullName evidence="8">ABC-2 type transport system ATP-binding protein</fullName>
    </submittedName>
</protein>
<accession>A0AAE4B0B6</accession>
<evidence type="ECO:0000256" key="1">
    <source>
        <dbReference type="ARBA" id="ARBA00004202"/>
    </source>
</evidence>
<keyword evidence="3" id="KW-0813">Transport</keyword>
<name>A0AAE4B0B6_9ACTN</name>
<dbReference type="Proteomes" id="UP001240236">
    <property type="component" value="Unassembled WGS sequence"/>
</dbReference>
<keyword evidence="6" id="KW-0046">Antibiotic resistance</keyword>
<sequence>MTTPAVEVKDLVKRYPKAPVNAVDGISFDVAPGEIFGLLGPNGAGKSTTIGVLTTRVKATSGSASVAGQDVIRDGVRARSAFAVVPQRSNLDRSLTPRQNLTFHAAYHGFSRAYRNARADELLEQFGLTAQANKKLDFYSGGMAQRLMIARSMMHEPAVLFLDEPTTGLDPQSRIFLWERVREMRDRGVTVVLTTHDMDEAAEMSDRVGIVDHGKLLALDTPEALTRRLTGQAVLELTVTPAPGDDPEKLIATLAEIDGVARGEQVSGGGATPAPPAMATMIAARGGGGGLPPGPAAPRDGDPITVRLYLDREPAGLLGPVVSVLDARAATLANVQIGEPSLEDVFIDLTGRGLR</sequence>
<evidence type="ECO:0000256" key="5">
    <source>
        <dbReference type="ARBA" id="ARBA00022840"/>
    </source>
</evidence>
<dbReference type="PANTHER" id="PTHR42711">
    <property type="entry name" value="ABC TRANSPORTER ATP-BINDING PROTEIN"/>
    <property type="match status" value="1"/>
</dbReference>
<evidence type="ECO:0000313" key="8">
    <source>
        <dbReference type="EMBL" id="MDQ0368491.1"/>
    </source>
</evidence>
<dbReference type="Pfam" id="PF00005">
    <property type="entry name" value="ABC_tran"/>
    <property type="match status" value="1"/>
</dbReference>
<dbReference type="GO" id="GO:0005886">
    <property type="term" value="C:plasma membrane"/>
    <property type="evidence" value="ECO:0007669"/>
    <property type="project" value="UniProtKB-SubCell"/>
</dbReference>
<dbReference type="SMART" id="SM00382">
    <property type="entry name" value="AAA"/>
    <property type="match status" value="1"/>
</dbReference>
<feature type="domain" description="ABC transporter" evidence="7">
    <location>
        <begin position="6"/>
        <end position="238"/>
    </location>
</feature>